<comment type="caution">
    <text evidence="2">The sequence shown here is derived from an EMBL/GenBank/DDBJ whole genome shotgun (WGS) entry which is preliminary data.</text>
</comment>
<feature type="region of interest" description="Disordered" evidence="1">
    <location>
        <begin position="77"/>
        <end position="98"/>
    </location>
</feature>
<reference evidence="2 3" key="1">
    <citation type="submission" date="2020-08" db="EMBL/GenBank/DDBJ databases">
        <title>Genomic Encyclopedia of Type Strains, Phase IV (KMG-IV): sequencing the most valuable type-strain genomes for metagenomic binning, comparative biology and taxonomic classification.</title>
        <authorList>
            <person name="Goeker M."/>
        </authorList>
    </citation>
    <scope>NUCLEOTIDE SEQUENCE [LARGE SCALE GENOMIC DNA]</scope>
    <source>
        <strain evidence="2 3">DSM 24163</strain>
    </source>
</reference>
<accession>A0A7W8D9M0</accession>
<dbReference type="AlphaFoldDB" id="A0A7W8D9M0"/>
<keyword evidence="3" id="KW-1185">Reference proteome</keyword>
<dbReference type="PIRSF" id="PIRSF016481">
    <property type="entry name" value="Pilus_assembly_PilP"/>
    <property type="match status" value="1"/>
</dbReference>
<protein>
    <submittedName>
        <fullName evidence="2">Type IV pilus assembly protein PilP</fullName>
    </submittedName>
</protein>
<dbReference type="Proteomes" id="UP000521199">
    <property type="component" value="Unassembled WGS sequence"/>
</dbReference>
<evidence type="ECO:0000256" key="1">
    <source>
        <dbReference type="SAM" id="MobiDB-lite"/>
    </source>
</evidence>
<dbReference type="EMBL" id="JACHHP010000005">
    <property type="protein sequence ID" value="MBB5209312.1"/>
    <property type="molecule type" value="Genomic_DNA"/>
</dbReference>
<dbReference type="Pfam" id="PF04351">
    <property type="entry name" value="PilP"/>
    <property type="match status" value="1"/>
</dbReference>
<dbReference type="PROSITE" id="PS51257">
    <property type="entry name" value="PROKAR_LIPOPROTEIN"/>
    <property type="match status" value="1"/>
</dbReference>
<sequence>MSGSVKQESTRVKTPMRSIATVLALLVLAGCSSGRADLERWVADKKAEPPLPLEPLPVMKQFETFEYAAQDLRDPFSMPTEEQETQAGSSLRPDPERRKEPLEAFPLDGLDMVGTLGEGDSLLALVMDPDRVIHRVTVGNYMGQSDGRVTGVFEDRIELVELESDGASGWIERRATVALGDE</sequence>
<dbReference type="InterPro" id="IPR007446">
    <property type="entry name" value="PilP"/>
</dbReference>
<dbReference type="RefSeq" id="WP_246387852.1">
    <property type="nucleotide sequence ID" value="NZ_JACHHP010000005.1"/>
</dbReference>
<organism evidence="2 3">
    <name type="scientific">Chiayiivirga flava</name>
    <dbReference type="NCBI Taxonomy" id="659595"/>
    <lineage>
        <taxon>Bacteria</taxon>
        <taxon>Pseudomonadati</taxon>
        <taxon>Pseudomonadota</taxon>
        <taxon>Gammaproteobacteria</taxon>
        <taxon>Lysobacterales</taxon>
        <taxon>Lysobacteraceae</taxon>
        <taxon>Chiayiivirga</taxon>
    </lineage>
</organism>
<evidence type="ECO:0000313" key="2">
    <source>
        <dbReference type="EMBL" id="MBB5209312.1"/>
    </source>
</evidence>
<name>A0A7W8D9M0_9GAMM</name>
<dbReference type="Gene3D" id="2.30.30.830">
    <property type="match status" value="1"/>
</dbReference>
<evidence type="ECO:0000313" key="3">
    <source>
        <dbReference type="Proteomes" id="UP000521199"/>
    </source>
</evidence>
<gene>
    <name evidence="2" type="ORF">HNQ52_002875</name>
</gene>
<proteinExistence type="predicted"/>